<protein>
    <submittedName>
        <fullName evidence="2">Uncharacterized protein</fullName>
    </submittedName>
</protein>
<dbReference type="RefSeq" id="WP_100163741.1">
    <property type="nucleotide sequence ID" value="NZ_PGTB01000095.1"/>
</dbReference>
<sequence length="132" mass="14212">MTAPWTKGTTNRADLSRRVQQRVTPAICAKAVPRGAAVQAGDNRALRPRQTALIRVRYVKFAEAAPRRDPFAATFCCKVIGPMAEATQQRVGAAPVAGRLPGGHRFNGRSARSGPALGNQIDLAGQHPFRRT</sequence>
<name>A0A2M8IXY3_9RHOB</name>
<dbReference type="Proteomes" id="UP000231553">
    <property type="component" value="Unassembled WGS sequence"/>
</dbReference>
<comment type="caution">
    <text evidence="2">The sequence shown here is derived from an EMBL/GenBank/DDBJ whole genome shotgun (WGS) entry which is preliminary data.</text>
</comment>
<dbReference type="OrthoDB" id="9816309at2"/>
<dbReference type="AlphaFoldDB" id="A0A2M8IXY3"/>
<feature type="region of interest" description="Disordered" evidence="1">
    <location>
        <begin position="96"/>
        <end position="132"/>
    </location>
</feature>
<gene>
    <name evidence="2" type="ORF">CVM52_17455</name>
</gene>
<accession>A0A2M8IXY3</accession>
<dbReference type="EMBL" id="PGTB01000095">
    <property type="protein sequence ID" value="PJE35372.1"/>
    <property type="molecule type" value="Genomic_DNA"/>
</dbReference>
<evidence type="ECO:0000313" key="2">
    <source>
        <dbReference type="EMBL" id="PJE35372.1"/>
    </source>
</evidence>
<organism evidence="2 3">
    <name type="scientific">Pseudooceanicola lipolyticus</name>
    <dbReference type="NCBI Taxonomy" id="2029104"/>
    <lineage>
        <taxon>Bacteria</taxon>
        <taxon>Pseudomonadati</taxon>
        <taxon>Pseudomonadota</taxon>
        <taxon>Alphaproteobacteria</taxon>
        <taxon>Rhodobacterales</taxon>
        <taxon>Paracoccaceae</taxon>
        <taxon>Pseudooceanicola</taxon>
    </lineage>
</organism>
<evidence type="ECO:0000313" key="3">
    <source>
        <dbReference type="Proteomes" id="UP000231553"/>
    </source>
</evidence>
<evidence type="ECO:0000256" key="1">
    <source>
        <dbReference type="SAM" id="MobiDB-lite"/>
    </source>
</evidence>
<proteinExistence type="predicted"/>
<reference evidence="2 3" key="1">
    <citation type="journal article" date="2018" name="Int. J. Syst. Evol. Microbiol.">
        <title>Pseudooceanicola lipolyticus sp. nov., a marine alphaproteobacterium, reclassification of Oceanicola flagellatus as Pseudooceanicola flagellatus comb. nov. and emended description of the genus Pseudooceanicola.</title>
        <authorList>
            <person name="Huang M.-M."/>
            <person name="Guo L.-L."/>
            <person name="Wu Y.-H."/>
            <person name="Lai Q.-L."/>
            <person name="Shao Z.-Z."/>
            <person name="Wang C.-S."/>
            <person name="Wu M."/>
            <person name="Xu X.-W."/>
        </authorList>
    </citation>
    <scope>NUCLEOTIDE SEQUENCE [LARGE SCALE GENOMIC DNA]</scope>
    <source>
        <strain evidence="2 3">157</strain>
    </source>
</reference>
<keyword evidence="3" id="KW-1185">Reference proteome</keyword>